<dbReference type="Pfam" id="PF06629">
    <property type="entry name" value="MipA"/>
    <property type="match status" value="1"/>
</dbReference>
<dbReference type="OrthoDB" id="5462484at2"/>
<feature type="signal peptide" evidence="6">
    <location>
        <begin position="1"/>
        <end position="23"/>
    </location>
</feature>
<keyword evidence="4" id="KW-0472">Membrane</keyword>
<evidence type="ECO:0000313" key="8">
    <source>
        <dbReference type="Proteomes" id="UP000198994"/>
    </source>
</evidence>
<comment type="subcellular location">
    <subcellularLocation>
        <location evidence="1">Cell outer membrane</location>
    </subcellularLocation>
</comment>
<dbReference type="GO" id="GO:0009279">
    <property type="term" value="C:cell outer membrane"/>
    <property type="evidence" value="ECO:0007669"/>
    <property type="project" value="UniProtKB-SubCell"/>
</dbReference>
<dbReference type="STRING" id="282683.SAMN04488105_105213"/>
<dbReference type="PANTHER" id="PTHR38776">
    <property type="entry name" value="MLTA-INTERACTING PROTEIN-RELATED"/>
    <property type="match status" value="1"/>
</dbReference>
<keyword evidence="5" id="KW-0998">Cell outer membrane</keyword>
<keyword evidence="8" id="KW-1185">Reference proteome</keyword>
<dbReference type="EMBL" id="FNAV01000005">
    <property type="protein sequence ID" value="SDE60225.1"/>
    <property type="molecule type" value="Genomic_DNA"/>
</dbReference>
<evidence type="ECO:0000313" key="7">
    <source>
        <dbReference type="EMBL" id="SDE60225.1"/>
    </source>
</evidence>
<evidence type="ECO:0000256" key="2">
    <source>
        <dbReference type="ARBA" id="ARBA00005722"/>
    </source>
</evidence>
<dbReference type="RefSeq" id="WP_089958201.1">
    <property type="nucleotide sequence ID" value="NZ_FNAV01000005.1"/>
</dbReference>
<sequence>MKTTRTAVALALAVIGAPTLGLAQDLSTDTAVSAEPLSIDTLSTQNSRQRGFVFSLRGGAGMKPKYLGSDDYEVTPDLGFRLHRFTLSEGLDYGSGDAWNDFRGWDFHGSFDYIGRRDSSDDDALRGMDDIDPAYELGFGFGYTGENYNVYSDFRRGFGGHEGWTAEAGLDLIARPTREWRLSMGPRLFWGSDEFADTYFGVSASEATADRPAYDPDGGLLGGGAEFVARYQLNDDWGLEGGVTWRKFMNDALDSPIVDSGAEDQWTIRFGVIRVMRMNF</sequence>
<gene>
    <name evidence="7" type="ORF">SAMN04488105_105213</name>
</gene>
<dbReference type="PANTHER" id="PTHR38776:SF1">
    <property type="entry name" value="MLTA-INTERACTING PROTEIN-RELATED"/>
    <property type="match status" value="1"/>
</dbReference>
<feature type="chain" id="PRO_5011666539" evidence="6">
    <location>
        <begin position="24"/>
        <end position="280"/>
    </location>
</feature>
<comment type="similarity">
    <text evidence="2">Belongs to the MipA/OmpV family.</text>
</comment>
<dbReference type="InterPro" id="IPR010583">
    <property type="entry name" value="MipA"/>
</dbReference>
<protein>
    <submittedName>
        <fullName evidence="7">MltA-interacting protein MipA</fullName>
    </submittedName>
</protein>
<keyword evidence="3 6" id="KW-0732">Signal</keyword>
<evidence type="ECO:0000256" key="5">
    <source>
        <dbReference type="ARBA" id="ARBA00023237"/>
    </source>
</evidence>
<dbReference type="Proteomes" id="UP000198994">
    <property type="component" value="Unassembled WGS sequence"/>
</dbReference>
<evidence type="ECO:0000256" key="4">
    <source>
        <dbReference type="ARBA" id="ARBA00023136"/>
    </source>
</evidence>
<evidence type="ECO:0000256" key="6">
    <source>
        <dbReference type="SAM" id="SignalP"/>
    </source>
</evidence>
<proteinExistence type="inferred from homology"/>
<name>A0A1G7EA04_9RHOB</name>
<evidence type="ECO:0000256" key="3">
    <source>
        <dbReference type="ARBA" id="ARBA00022729"/>
    </source>
</evidence>
<reference evidence="8" key="1">
    <citation type="submission" date="2016-10" db="EMBL/GenBank/DDBJ databases">
        <authorList>
            <person name="Varghese N."/>
            <person name="Submissions S."/>
        </authorList>
    </citation>
    <scope>NUCLEOTIDE SEQUENCE [LARGE SCALE GENOMIC DNA]</scope>
    <source>
        <strain evidence="8">DSM 10146</strain>
    </source>
</reference>
<organism evidence="7 8">
    <name type="scientific">Salipiger thiooxidans</name>
    <dbReference type="NCBI Taxonomy" id="282683"/>
    <lineage>
        <taxon>Bacteria</taxon>
        <taxon>Pseudomonadati</taxon>
        <taxon>Pseudomonadota</taxon>
        <taxon>Alphaproteobacteria</taxon>
        <taxon>Rhodobacterales</taxon>
        <taxon>Roseobacteraceae</taxon>
        <taxon>Salipiger</taxon>
    </lineage>
</organism>
<evidence type="ECO:0000256" key="1">
    <source>
        <dbReference type="ARBA" id="ARBA00004442"/>
    </source>
</evidence>
<dbReference type="AlphaFoldDB" id="A0A1G7EA04"/>
<accession>A0A1G7EA04</accession>